<name>A0A3N6RA76_BRACR</name>
<dbReference type="EMBL" id="QGKW02000717">
    <property type="protein sequence ID" value="KAF2596152.1"/>
    <property type="molecule type" value="Genomic_DNA"/>
</dbReference>
<gene>
    <name evidence="1" type="ORF">F2Q68_00012139</name>
</gene>
<reference evidence="1" key="1">
    <citation type="submission" date="2019-12" db="EMBL/GenBank/DDBJ databases">
        <title>Genome sequencing and annotation of Brassica cretica.</title>
        <authorList>
            <person name="Studholme D.J."/>
            <person name="Sarris P.F."/>
        </authorList>
    </citation>
    <scope>NUCLEOTIDE SEQUENCE</scope>
    <source>
        <strain evidence="1">PFS-001/15</strain>
        <tissue evidence="1">Leaf</tissue>
    </source>
</reference>
<dbReference type="AlphaFoldDB" id="A0A3N6RA76"/>
<comment type="caution">
    <text evidence="1">The sequence shown here is derived from an EMBL/GenBank/DDBJ whole genome shotgun (WGS) entry which is preliminary data.</text>
</comment>
<sequence length="190" mass="21594">MITSLVALSFAIFATPSLDSVFLCMLCALGKLFIKLWFLGIWLPFFPTQSFVVLRWHERLVCACLVCEVFLISYLVVMLPTLSPLRDLERDIESRWFPPSSSFLVHGIDSGARWGCVVADEAQDVQYSGWRWVSSVFMVEFPVESGGLMIVILSPVGFRRRISVGEDGGSCCQHVSLFFERLTHCHRIFF</sequence>
<proteinExistence type="predicted"/>
<protein>
    <submittedName>
        <fullName evidence="1">Uncharacterized protein</fullName>
    </submittedName>
</protein>
<accession>A0A3N6RA76</accession>
<evidence type="ECO:0000313" key="1">
    <source>
        <dbReference type="EMBL" id="KAF2596152.1"/>
    </source>
</evidence>
<evidence type="ECO:0000313" key="2">
    <source>
        <dbReference type="Proteomes" id="UP000712281"/>
    </source>
</evidence>
<dbReference type="Proteomes" id="UP000712281">
    <property type="component" value="Unassembled WGS sequence"/>
</dbReference>
<organism evidence="1 2">
    <name type="scientific">Brassica cretica</name>
    <name type="common">Mustard</name>
    <dbReference type="NCBI Taxonomy" id="69181"/>
    <lineage>
        <taxon>Eukaryota</taxon>
        <taxon>Viridiplantae</taxon>
        <taxon>Streptophyta</taxon>
        <taxon>Embryophyta</taxon>
        <taxon>Tracheophyta</taxon>
        <taxon>Spermatophyta</taxon>
        <taxon>Magnoliopsida</taxon>
        <taxon>eudicotyledons</taxon>
        <taxon>Gunneridae</taxon>
        <taxon>Pentapetalae</taxon>
        <taxon>rosids</taxon>
        <taxon>malvids</taxon>
        <taxon>Brassicales</taxon>
        <taxon>Brassicaceae</taxon>
        <taxon>Brassiceae</taxon>
        <taxon>Brassica</taxon>
    </lineage>
</organism>